<proteinExistence type="predicted"/>
<sequence length="615" mass="70737">MDERLEDRAALLSRIEVLERERNELRSDIEQMCMQHAGPSYAAVATRMHFQRTAGLEQEIDDLKKKLTSCLRENVNLQEELSQSYLIKNQLADLHASELKKSLEAEKQIKFFQGCVGAAFSERDNAIMEAEIAKEKEELATQELGIIQQKIEELTSIVLEEKKFSATLQTDLENQKKENEIFKQVITKLYDIRQHSSNEYNDVNLEEKCITLLNDSEDMWSFNRQDEETSTSKYITALEEEVEALRKSVINLRSKLQMGLEIEKHLKKVVRDLKNKKIFLEEKMKRDISVLRGLYSQHRVDIVNLLQEEFSQFKSVIDFIKENMGQININEELKHLSPQENDCRDVHISPDIGSDTITKENVSELQESCSSELGDASEPLAQALQEKVSALLLLSQQEERYLLESNVKAALESKMLELQRNLNQVTNEKVVALMELAQLKQEYHLLQEYMKLNDDKLVIDKEEKSMIQDKDGRLKSLLKKTYFSQWINPQQDISKKSCNATMDFARMKVEYISLKESLESMEHLTNSIRRLRLSLIKVKESDTDTDTVPDIIENVETETKLLKTALGSCVPVSWSASELDTSQEKVDGVSAAGFEMVELLILATHLLKEKTVCLS</sequence>
<dbReference type="AlphaFoldDB" id="A0A9R1WM94"/>
<dbReference type="Proteomes" id="UP000235145">
    <property type="component" value="Unassembled WGS sequence"/>
</dbReference>
<comment type="caution">
    <text evidence="2">The sequence shown here is derived from an EMBL/GenBank/DDBJ whole genome shotgun (WGS) entry which is preliminary data.</text>
</comment>
<protein>
    <submittedName>
        <fullName evidence="2">Uncharacterized protein</fullName>
    </submittedName>
</protein>
<reference evidence="2 3" key="1">
    <citation type="journal article" date="2017" name="Nat. Commun.">
        <title>Genome assembly with in vitro proximity ligation data and whole-genome triplication in lettuce.</title>
        <authorList>
            <person name="Reyes-Chin-Wo S."/>
            <person name="Wang Z."/>
            <person name="Yang X."/>
            <person name="Kozik A."/>
            <person name="Arikit S."/>
            <person name="Song C."/>
            <person name="Xia L."/>
            <person name="Froenicke L."/>
            <person name="Lavelle D.O."/>
            <person name="Truco M.J."/>
            <person name="Xia R."/>
            <person name="Zhu S."/>
            <person name="Xu C."/>
            <person name="Xu H."/>
            <person name="Xu X."/>
            <person name="Cox K."/>
            <person name="Korf I."/>
            <person name="Meyers B.C."/>
            <person name="Michelmore R.W."/>
        </authorList>
    </citation>
    <scope>NUCLEOTIDE SEQUENCE [LARGE SCALE GENOMIC DNA]</scope>
    <source>
        <strain evidence="3">cv. Salinas</strain>
        <tissue evidence="2">Seedlings</tissue>
    </source>
</reference>
<accession>A0A9R1WM94</accession>
<feature type="coiled-coil region" evidence="1">
    <location>
        <begin position="235"/>
        <end position="283"/>
    </location>
</feature>
<dbReference type="EMBL" id="NBSK02000009">
    <property type="protein sequence ID" value="KAJ0185185.1"/>
    <property type="molecule type" value="Genomic_DNA"/>
</dbReference>
<keyword evidence="3" id="KW-1185">Reference proteome</keyword>
<dbReference type="PANTHER" id="PTHR35712:SF1">
    <property type="entry name" value="MYOSIN HEAVY CHAIN-LIKE PROTEIN"/>
    <property type="match status" value="1"/>
</dbReference>
<evidence type="ECO:0000313" key="3">
    <source>
        <dbReference type="Proteomes" id="UP000235145"/>
    </source>
</evidence>
<feature type="coiled-coil region" evidence="1">
    <location>
        <begin position="1"/>
        <end position="80"/>
    </location>
</feature>
<organism evidence="2 3">
    <name type="scientific">Lactuca sativa</name>
    <name type="common">Garden lettuce</name>
    <dbReference type="NCBI Taxonomy" id="4236"/>
    <lineage>
        <taxon>Eukaryota</taxon>
        <taxon>Viridiplantae</taxon>
        <taxon>Streptophyta</taxon>
        <taxon>Embryophyta</taxon>
        <taxon>Tracheophyta</taxon>
        <taxon>Spermatophyta</taxon>
        <taxon>Magnoliopsida</taxon>
        <taxon>eudicotyledons</taxon>
        <taxon>Gunneridae</taxon>
        <taxon>Pentapetalae</taxon>
        <taxon>asterids</taxon>
        <taxon>campanulids</taxon>
        <taxon>Asterales</taxon>
        <taxon>Asteraceae</taxon>
        <taxon>Cichorioideae</taxon>
        <taxon>Cichorieae</taxon>
        <taxon>Lactucinae</taxon>
        <taxon>Lactuca</taxon>
    </lineage>
</organism>
<evidence type="ECO:0000256" key="1">
    <source>
        <dbReference type="SAM" id="Coils"/>
    </source>
</evidence>
<name>A0A9R1WM94_LACSA</name>
<evidence type="ECO:0000313" key="2">
    <source>
        <dbReference type="EMBL" id="KAJ0185185.1"/>
    </source>
</evidence>
<keyword evidence="1" id="KW-0175">Coiled coil</keyword>
<dbReference type="PANTHER" id="PTHR35712">
    <property type="entry name" value="MYOSIN HEAVY CHAIN-LIKE PROTEIN"/>
    <property type="match status" value="1"/>
</dbReference>
<gene>
    <name evidence="2" type="ORF">LSAT_V11C900501200</name>
</gene>
<feature type="coiled-coil region" evidence="1">
    <location>
        <begin position="408"/>
        <end position="442"/>
    </location>
</feature>